<sequence>MCLKCHVYADGSHTMTQEKAKKAWRVVYLVLDKKMTTEQASDLVLFLQDRIGTMEAGAAERAKEAAKHNA</sequence>
<name>A0A0F9J697_9ZZZZ</name>
<organism evidence="1">
    <name type="scientific">marine sediment metagenome</name>
    <dbReference type="NCBI Taxonomy" id="412755"/>
    <lineage>
        <taxon>unclassified sequences</taxon>
        <taxon>metagenomes</taxon>
        <taxon>ecological metagenomes</taxon>
    </lineage>
</organism>
<evidence type="ECO:0000313" key="1">
    <source>
        <dbReference type="EMBL" id="KKL94727.1"/>
    </source>
</evidence>
<reference evidence="1" key="1">
    <citation type="journal article" date="2015" name="Nature">
        <title>Complex archaea that bridge the gap between prokaryotes and eukaryotes.</title>
        <authorList>
            <person name="Spang A."/>
            <person name="Saw J.H."/>
            <person name="Jorgensen S.L."/>
            <person name="Zaremba-Niedzwiedzka K."/>
            <person name="Martijn J."/>
            <person name="Lind A.E."/>
            <person name="van Eijk R."/>
            <person name="Schleper C."/>
            <person name="Guy L."/>
            <person name="Ettema T.J."/>
        </authorList>
    </citation>
    <scope>NUCLEOTIDE SEQUENCE</scope>
</reference>
<protein>
    <submittedName>
        <fullName evidence="1">Uncharacterized protein</fullName>
    </submittedName>
</protein>
<dbReference type="EMBL" id="LAZR01018854">
    <property type="protein sequence ID" value="KKL94727.1"/>
    <property type="molecule type" value="Genomic_DNA"/>
</dbReference>
<accession>A0A0F9J697</accession>
<comment type="caution">
    <text evidence="1">The sequence shown here is derived from an EMBL/GenBank/DDBJ whole genome shotgun (WGS) entry which is preliminary data.</text>
</comment>
<dbReference type="AlphaFoldDB" id="A0A0F9J697"/>
<proteinExistence type="predicted"/>
<gene>
    <name evidence="1" type="ORF">LCGC14_1861810</name>
</gene>